<evidence type="ECO:0000313" key="1">
    <source>
        <dbReference type="EMBL" id="OBZ87370.1"/>
    </source>
</evidence>
<gene>
    <name evidence="1" type="ORF">A0J61_04580</name>
</gene>
<evidence type="ECO:0000313" key="2">
    <source>
        <dbReference type="Proteomes" id="UP000093000"/>
    </source>
</evidence>
<accession>A0A1C7NEJ1</accession>
<dbReference type="AlphaFoldDB" id="A0A1C7NEJ1"/>
<dbReference type="Proteomes" id="UP000093000">
    <property type="component" value="Unassembled WGS sequence"/>
</dbReference>
<protein>
    <submittedName>
        <fullName evidence="1">Uncharacterized protein</fullName>
    </submittedName>
</protein>
<sequence length="77" mass="8670">MSDNSFKYNIHQFLLSMSILPCNYCISEAGLQQNSLEKYVFDSTAAIVNITDFGDGARNRRGILDTVLGMPMKQKFT</sequence>
<reference evidence="1 2" key="1">
    <citation type="submission" date="2016-03" db="EMBL/GenBank/DDBJ databases">
        <title>Choanephora cucurbitarum.</title>
        <authorList>
            <person name="Min B."/>
            <person name="Park H."/>
            <person name="Park J.-H."/>
            <person name="Shin H.-D."/>
            <person name="Choi I.-G."/>
        </authorList>
    </citation>
    <scope>NUCLEOTIDE SEQUENCE [LARGE SCALE GENOMIC DNA]</scope>
    <source>
        <strain evidence="1 2">KUS-F28377</strain>
    </source>
</reference>
<organism evidence="1 2">
    <name type="scientific">Choanephora cucurbitarum</name>
    <dbReference type="NCBI Taxonomy" id="101091"/>
    <lineage>
        <taxon>Eukaryota</taxon>
        <taxon>Fungi</taxon>
        <taxon>Fungi incertae sedis</taxon>
        <taxon>Mucoromycota</taxon>
        <taxon>Mucoromycotina</taxon>
        <taxon>Mucoromycetes</taxon>
        <taxon>Mucorales</taxon>
        <taxon>Mucorineae</taxon>
        <taxon>Choanephoraceae</taxon>
        <taxon>Choanephoroideae</taxon>
        <taxon>Choanephora</taxon>
    </lineage>
</organism>
<dbReference type="EMBL" id="LUGH01000227">
    <property type="protein sequence ID" value="OBZ87370.1"/>
    <property type="molecule type" value="Genomic_DNA"/>
</dbReference>
<keyword evidence="2" id="KW-1185">Reference proteome</keyword>
<proteinExistence type="predicted"/>
<dbReference type="InParanoid" id="A0A1C7NEJ1"/>
<comment type="caution">
    <text evidence="1">The sequence shown here is derived from an EMBL/GenBank/DDBJ whole genome shotgun (WGS) entry which is preliminary data.</text>
</comment>
<name>A0A1C7NEJ1_9FUNG</name>